<evidence type="ECO:0000313" key="4">
    <source>
        <dbReference type="Proteomes" id="UP000761574"/>
    </source>
</evidence>
<comment type="caution">
    <text evidence="3">The sequence shown here is derived from an EMBL/GenBank/DDBJ whole genome shotgun (WGS) entry which is preliminary data.</text>
</comment>
<dbReference type="RefSeq" id="WP_119978729.1">
    <property type="nucleotide sequence ID" value="NZ_BPFB01000034.1"/>
</dbReference>
<proteinExistence type="predicted"/>
<accession>A0ABQ4PLM8</accession>
<evidence type="ECO:0000313" key="3">
    <source>
        <dbReference type="EMBL" id="GIU49019.1"/>
    </source>
</evidence>
<keyword evidence="1" id="KW-0472">Membrane</keyword>
<dbReference type="Pfam" id="PF10881">
    <property type="entry name" value="DUF2726"/>
    <property type="match status" value="1"/>
</dbReference>
<feature type="transmembrane region" description="Helical" evidence="1">
    <location>
        <begin position="6"/>
        <end position="32"/>
    </location>
</feature>
<name>A0ABQ4PLM8_9GAMM</name>
<gene>
    <name evidence="3" type="ORF">TUM4630_26690</name>
</gene>
<dbReference type="Proteomes" id="UP000761574">
    <property type="component" value="Unassembled WGS sequence"/>
</dbReference>
<evidence type="ECO:0000256" key="1">
    <source>
        <dbReference type="SAM" id="Phobius"/>
    </source>
</evidence>
<keyword evidence="4" id="KW-1185">Reference proteome</keyword>
<organism evidence="3 4">
    <name type="scientific">Shewanella algidipiscicola</name>
    <dbReference type="NCBI Taxonomy" id="614070"/>
    <lineage>
        <taxon>Bacteria</taxon>
        <taxon>Pseudomonadati</taxon>
        <taxon>Pseudomonadota</taxon>
        <taxon>Gammaproteobacteria</taxon>
        <taxon>Alteromonadales</taxon>
        <taxon>Shewanellaceae</taxon>
        <taxon>Shewanella</taxon>
    </lineage>
</organism>
<feature type="domain" description="DUF2726" evidence="2">
    <location>
        <begin position="58"/>
        <end position="150"/>
    </location>
</feature>
<protein>
    <recommendedName>
        <fullName evidence="2">DUF2726 domain-containing protein</fullName>
    </recommendedName>
</protein>
<keyword evidence="1" id="KW-0812">Transmembrane</keyword>
<keyword evidence="1" id="KW-1133">Transmembrane helix</keyword>
<sequence>MNASVVFSYAFIYFVLFVVVPFVIVTFAMTCIKFFKSDEKSEGKVFKFKGSTVSAKAQVFLSKLSSAFKSKYSVLYGTCLDSILDIDNNKDEQAHEYLRACHLDYVLVDPESSAVKLVITDPEHNSPEKNAFIEHSLAQVGIKVLHLDTDVPCDEALLTRSLSMAA</sequence>
<reference evidence="3 4" key="1">
    <citation type="submission" date="2021-05" db="EMBL/GenBank/DDBJ databases">
        <title>Molecular characterization for Shewanella algae harboring chromosomal blaOXA-55-like strains isolated from clinical and environment sample.</title>
        <authorList>
            <person name="Ohama Y."/>
            <person name="Aoki K."/>
            <person name="Harada S."/>
            <person name="Moriya K."/>
            <person name="Ishii Y."/>
            <person name="Tateda K."/>
        </authorList>
    </citation>
    <scope>NUCLEOTIDE SEQUENCE [LARGE SCALE GENOMIC DNA]</scope>
    <source>
        <strain evidence="3 4">LMG 23746</strain>
    </source>
</reference>
<evidence type="ECO:0000259" key="2">
    <source>
        <dbReference type="Pfam" id="PF10881"/>
    </source>
</evidence>
<dbReference type="EMBL" id="BPFB01000034">
    <property type="protein sequence ID" value="GIU49019.1"/>
    <property type="molecule type" value="Genomic_DNA"/>
</dbReference>
<dbReference type="InterPro" id="IPR024402">
    <property type="entry name" value="DUF2726"/>
</dbReference>